<feature type="compositionally biased region" description="Basic residues" evidence="1">
    <location>
        <begin position="221"/>
        <end position="232"/>
    </location>
</feature>
<name>A0A0M0J4K6_9EUKA</name>
<feature type="compositionally biased region" description="Low complexity" evidence="1">
    <location>
        <begin position="233"/>
        <end position="243"/>
    </location>
</feature>
<gene>
    <name evidence="2" type="ORF">Ctob_004225</name>
</gene>
<evidence type="ECO:0000313" key="3">
    <source>
        <dbReference type="Proteomes" id="UP000037460"/>
    </source>
</evidence>
<protein>
    <submittedName>
        <fullName evidence="2">Uncharacterized protein</fullName>
    </submittedName>
</protein>
<accession>A0A0M0J4K6</accession>
<proteinExistence type="predicted"/>
<dbReference type="Proteomes" id="UP000037460">
    <property type="component" value="Unassembled WGS sequence"/>
</dbReference>
<feature type="region of interest" description="Disordered" evidence="1">
    <location>
        <begin position="219"/>
        <end position="271"/>
    </location>
</feature>
<organism evidence="2 3">
    <name type="scientific">Chrysochromulina tobinii</name>
    <dbReference type="NCBI Taxonomy" id="1460289"/>
    <lineage>
        <taxon>Eukaryota</taxon>
        <taxon>Haptista</taxon>
        <taxon>Haptophyta</taxon>
        <taxon>Prymnesiophyceae</taxon>
        <taxon>Prymnesiales</taxon>
        <taxon>Chrysochromulinaceae</taxon>
        <taxon>Chrysochromulina</taxon>
    </lineage>
</organism>
<evidence type="ECO:0000313" key="2">
    <source>
        <dbReference type="EMBL" id="KOO21534.1"/>
    </source>
</evidence>
<keyword evidence="3" id="KW-1185">Reference proteome</keyword>
<dbReference type="EMBL" id="JWZX01003355">
    <property type="protein sequence ID" value="KOO21534.1"/>
    <property type="molecule type" value="Genomic_DNA"/>
</dbReference>
<comment type="caution">
    <text evidence="2">The sequence shown here is derived from an EMBL/GenBank/DDBJ whole genome shotgun (WGS) entry which is preliminary data.</text>
</comment>
<sequence>MNRLKGLAKSTIVPSSAKAADPFAAALRVGQAAVQAESAAKKKEDGEGGSKQRLKELSAFVESRLQERGATLVGLWREASQSSEPRVREEFEYSLSSSFKGASVEVLERLQDFADMSAEELRKAVKQATIDSQMKLEQTRIASNLNVRNARVELETAFNTKLQEKISELQSNDGQEKLLQEAMEREAVLKSMFELQKERAVKAEQREKVLKDELAKSACRDRRRARPARRAAPRPACMCSPRRLAFPTGARPARRGARALGHQGGRGDRTR</sequence>
<evidence type="ECO:0000256" key="1">
    <source>
        <dbReference type="SAM" id="MobiDB-lite"/>
    </source>
</evidence>
<reference evidence="3" key="1">
    <citation type="journal article" date="2015" name="PLoS Genet.">
        <title>Genome Sequence and Transcriptome Analyses of Chrysochromulina tobin: Metabolic Tools for Enhanced Algal Fitness in the Prominent Order Prymnesiales (Haptophyceae).</title>
        <authorList>
            <person name="Hovde B.T."/>
            <person name="Deodato C.R."/>
            <person name="Hunsperger H.M."/>
            <person name="Ryken S.A."/>
            <person name="Yost W."/>
            <person name="Jha R.K."/>
            <person name="Patterson J."/>
            <person name="Monnat R.J. Jr."/>
            <person name="Barlow S.B."/>
            <person name="Starkenburg S.R."/>
            <person name="Cattolico R.A."/>
        </authorList>
    </citation>
    <scope>NUCLEOTIDE SEQUENCE</scope>
    <source>
        <strain evidence="3">CCMP291</strain>
    </source>
</reference>
<dbReference type="AlphaFoldDB" id="A0A0M0J4K6"/>